<keyword evidence="2" id="KW-1185">Reference proteome</keyword>
<protein>
    <submittedName>
        <fullName evidence="1">Uncharacterized protein</fullName>
    </submittedName>
</protein>
<evidence type="ECO:0000313" key="1">
    <source>
        <dbReference type="EMBL" id="MQT04890.1"/>
    </source>
</evidence>
<dbReference type="OrthoDB" id="4224527at2"/>
<dbReference type="RefSeq" id="WP_153526170.1">
    <property type="nucleotide sequence ID" value="NZ_JBEPDZ010000056.1"/>
</dbReference>
<accession>A0A646KS18</accession>
<sequence>MLAPSHLAIFEGTDRLPRPVRPPLLRSGLWYELLLHHPCGEEENERSPEPCELSAPGSPRQAIRMLRDSVRTRAGQLTSRDRHAILEALDDHSDDGLSGDVQAVAALHRGLPVGFAFTALNGEHFEWSVRPVRFLTLV</sequence>
<organism evidence="1 2">
    <name type="scientific">Streptomyces jumonjinensis</name>
    <dbReference type="NCBI Taxonomy" id="1945"/>
    <lineage>
        <taxon>Bacteria</taxon>
        <taxon>Bacillati</taxon>
        <taxon>Actinomycetota</taxon>
        <taxon>Actinomycetes</taxon>
        <taxon>Kitasatosporales</taxon>
        <taxon>Streptomycetaceae</taxon>
        <taxon>Streptomyces</taxon>
    </lineage>
</organism>
<comment type="caution">
    <text evidence="1">The sequence shown here is derived from an EMBL/GenBank/DDBJ whole genome shotgun (WGS) entry which is preliminary data.</text>
</comment>
<dbReference type="EMBL" id="VCLA01000194">
    <property type="protein sequence ID" value="MQT04890.1"/>
    <property type="molecule type" value="Genomic_DNA"/>
</dbReference>
<proteinExistence type="predicted"/>
<dbReference type="AlphaFoldDB" id="A0A646KS18"/>
<dbReference type="Proteomes" id="UP000419138">
    <property type="component" value="Unassembled WGS sequence"/>
</dbReference>
<name>A0A646KS18_STRJU</name>
<gene>
    <name evidence="1" type="ORF">FF041_33555</name>
</gene>
<reference evidence="1 2" key="1">
    <citation type="submission" date="2019-05" db="EMBL/GenBank/DDBJ databases">
        <title>Comparative genomics and metabolomics analyses of clavulanic acid producing Streptomyces species provides insight into specialized metabolism and evolution of beta-lactam biosynthetic gene clusters.</title>
        <authorList>
            <person name="Moore M.A."/>
            <person name="Cruz-Morales P."/>
            <person name="Barona Gomez F."/>
            <person name="Kapil T."/>
        </authorList>
    </citation>
    <scope>NUCLEOTIDE SEQUENCE [LARGE SCALE GENOMIC DNA]</scope>
    <source>
        <strain evidence="1 2">NRRL 5741</strain>
    </source>
</reference>
<evidence type="ECO:0000313" key="2">
    <source>
        <dbReference type="Proteomes" id="UP000419138"/>
    </source>
</evidence>